<feature type="transmembrane region" description="Helical" evidence="8">
    <location>
        <begin position="240"/>
        <end position="264"/>
    </location>
</feature>
<feature type="transmembrane region" description="Helical" evidence="8">
    <location>
        <begin position="76"/>
        <end position="95"/>
    </location>
</feature>
<feature type="transmembrane region" description="Helical" evidence="8">
    <location>
        <begin position="38"/>
        <end position="55"/>
    </location>
</feature>
<dbReference type="SUPFAM" id="SSF103481">
    <property type="entry name" value="Multidrug resistance efflux transporter EmrE"/>
    <property type="match status" value="2"/>
</dbReference>
<dbReference type="InterPro" id="IPR037185">
    <property type="entry name" value="EmrE-like"/>
</dbReference>
<feature type="transmembrane region" description="Helical" evidence="8">
    <location>
        <begin position="9"/>
        <end position="26"/>
    </location>
</feature>
<feature type="transmembrane region" description="Helical" evidence="8">
    <location>
        <begin position="270"/>
        <end position="293"/>
    </location>
</feature>
<evidence type="ECO:0000256" key="1">
    <source>
        <dbReference type="ARBA" id="ARBA00004651"/>
    </source>
</evidence>
<comment type="subcellular location">
    <subcellularLocation>
        <location evidence="1">Cell membrane</location>
        <topology evidence="1">Multi-pass membrane protein</topology>
    </subcellularLocation>
</comment>
<protein>
    <submittedName>
        <fullName evidence="10">EamA family transporter RarD</fullName>
    </submittedName>
</protein>
<evidence type="ECO:0000313" key="11">
    <source>
        <dbReference type="Proteomes" id="UP000681414"/>
    </source>
</evidence>
<comment type="caution">
    <text evidence="10">The sequence shown here is derived from an EMBL/GenBank/DDBJ whole genome shotgun (WGS) entry which is preliminary data.</text>
</comment>
<dbReference type="Pfam" id="PF00892">
    <property type="entry name" value="EamA"/>
    <property type="match status" value="1"/>
</dbReference>
<feature type="transmembrane region" description="Helical" evidence="8">
    <location>
        <begin position="153"/>
        <end position="170"/>
    </location>
</feature>
<dbReference type="GO" id="GO:0005886">
    <property type="term" value="C:plasma membrane"/>
    <property type="evidence" value="ECO:0007669"/>
    <property type="project" value="UniProtKB-SubCell"/>
</dbReference>
<keyword evidence="3" id="KW-0813">Transport</keyword>
<dbReference type="NCBIfam" id="TIGR00688">
    <property type="entry name" value="rarD"/>
    <property type="match status" value="1"/>
</dbReference>
<sequence>MEKHSREGIFYAIAAYSIWGILPIYWKQIIDVTAHEVLANRIFWSFWFMVVLLIFSKKLPLFIKSLKQFKEEPKKFAALAAASILVSGNWFLFIWAVNNDKVVESSLGYYINPLVSIVLGIVFLKETLSRVQIFSFSLAVVGVLILTMSYGKFPWVSFGLALTFGVYGLVKKMIKVDSSIGLALETLLIIPIALIYLSIHMVNGSSALFSGSFINDILLIASGAITAIPLLFFAKGVQKIPLYLMGFIQYIAPTMMLVLGVFIYGEPFGVARLIAFAFIWSALALVTLSSFNWNYVKGRNRKKIA</sequence>
<evidence type="ECO:0000256" key="2">
    <source>
        <dbReference type="ARBA" id="ARBA00007362"/>
    </source>
</evidence>
<comment type="similarity">
    <text evidence="2">Belongs to the EamA transporter family.</text>
</comment>
<evidence type="ECO:0000256" key="5">
    <source>
        <dbReference type="ARBA" id="ARBA00022692"/>
    </source>
</evidence>
<name>A0A942TBV4_9BACI</name>
<dbReference type="InterPro" id="IPR004626">
    <property type="entry name" value="RarD"/>
</dbReference>
<evidence type="ECO:0000256" key="7">
    <source>
        <dbReference type="ARBA" id="ARBA00023136"/>
    </source>
</evidence>
<reference evidence="10 11" key="1">
    <citation type="submission" date="2021-05" db="EMBL/GenBank/DDBJ databases">
        <title>Novel Bacillus species.</title>
        <authorList>
            <person name="Liu G."/>
        </authorList>
    </citation>
    <scope>NUCLEOTIDE SEQUENCE [LARGE SCALE GENOMIC DNA]</scope>
    <source>
        <strain evidence="11">FJAT-49780</strain>
    </source>
</reference>
<feature type="domain" description="EamA" evidence="9">
    <location>
        <begin position="8"/>
        <end position="147"/>
    </location>
</feature>
<keyword evidence="4" id="KW-1003">Cell membrane</keyword>
<dbReference type="Proteomes" id="UP000681414">
    <property type="component" value="Unassembled WGS sequence"/>
</dbReference>
<proteinExistence type="inferred from homology"/>
<feature type="transmembrane region" description="Helical" evidence="8">
    <location>
        <begin position="213"/>
        <end position="233"/>
    </location>
</feature>
<gene>
    <name evidence="10" type="primary">rarD</name>
    <name evidence="10" type="ORF">KHA97_07950</name>
</gene>
<dbReference type="PANTHER" id="PTHR22911">
    <property type="entry name" value="ACYL-MALONYL CONDENSING ENZYME-RELATED"/>
    <property type="match status" value="1"/>
</dbReference>
<keyword evidence="6 8" id="KW-1133">Transmembrane helix</keyword>
<evidence type="ECO:0000259" key="9">
    <source>
        <dbReference type="Pfam" id="PF00892"/>
    </source>
</evidence>
<keyword evidence="11" id="KW-1185">Reference proteome</keyword>
<evidence type="ECO:0000256" key="8">
    <source>
        <dbReference type="SAM" id="Phobius"/>
    </source>
</evidence>
<feature type="transmembrane region" description="Helical" evidence="8">
    <location>
        <begin position="107"/>
        <end position="124"/>
    </location>
</feature>
<dbReference type="PANTHER" id="PTHR22911:SF137">
    <property type="entry name" value="SOLUTE CARRIER FAMILY 35 MEMBER G2-RELATED"/>
    <property type="match status" value="1"/>
</dbReference>
<evidence type="ECO:0000256" key="3">
    <source>
        <dbReference type="ARBA" id="ARBA00022448"/>
    </source>
</evidence>
<evidence type="ECO:0000313" key="10">
    <source>
        <dbReference type="EMBL" id="MBS4195011.1"/>
    </source>
</evidence>
<evidence type="ECO:0000256" key="4">
    <source>
        <dbReference type="ARBA" id="ARBA00022475"/>
    </source>
</evidence>
<accession>A0A942TBV4</accession>
<evidence type="ECO:0000256" key="6">
    <source>
        <dbReference type="ARBA" id="ARBA00022989"/>
    </source>
</evidence>
<dbReference type="AlphaFoldDB" id="A0A942TBV4"/>
<keyword evidence="5 8" id="KW-0812">Transmembrane</keyword>
<dbReference type="RefSeq" id="WP_213124148.1">
    <property type="nucleotide sequence ID" value="NZ_JAGYPG010000001.1"/>
</dbReference>
<dbReference type="InterPro" id="IPR000620">
    <property type="entry name" value="EamA_dom"/>
</dbReference>
<organism evidence="10 11">
    <name type="scientific">Lederbergia citri</name>
    <dbReference type="NCBI Taxonomy" id="2833580"/>
    <lineage>
        <taxon>Bacteria</taxon>
        <taxon>Bacillati</taxon>
        <taxon>Bacillota</taxon>
        <taxon>Bacilli</taxon>
        <taxon>Bacillales</taxon>
        <taxon>Bacillaceae</taxon>
        <taxon>Lederbergia</taxon>
    </lineage>
</organism>
<feature type="transmembrane region" description="Helical" evidence="8">
    <location>
        <begin position="131"/>
        <end position="147"/>
    </location>
</feature>
<dbReference type="EMBL" id="JAGYPG010000001">
    <property type="protein sequence ID" value="MBS4195011.1"/>
    <property type="molecule type" value="Genomic_DNA"/>
</dbReference>
<feature type="transmembrane region" description="Helical" evidence="8">
    <location>
        <begin position="182"/>
        <end position="201"/>
    </location>
</feature>
<keyword evidence="7 8" id="KW-0472">Membrane</keyword>